<feature type="compositionally biased region" description="Polar residues" evidence="6">
    <location>
        <begin position="1"/>
        <end position="12"/>
    </location>
</feature>
<evidence type="ECO:0000256" key="1">
    <source>
        <dbReference type="ARBA" id="ARBA00004141"/>
    </source>
</evidence>
<feature type="transmembrane region" description="Helical" evidence="7">
    <location>
        <begin position="475"/>
        <end position="495"/>
    </location>
</feature>
<evidence type="ECO:0000256" key="2">
    <source>
        <dbReference type="ARBA" id="ARBA00007367"/>
    </source>
</evidence>
<protein>
    <submittedName>
        <fullName evidence="9">Mitochondrial sodium/hydrogen exchanger 9B2</fullName>
    </submittedName>
</protein>
<keyword evidence="3 7" id="KW-0812">Transmembrane</keyword>
<dbReference type="PANTHER" id="PTHR31102">
    <property type="match status" value="1"/>
</dbReference>
<feature type="transmembrane region" description="Helical" evidence="7">
    <location>
        <begin position="349"/>
        <end position="370"/>
    </location>
</feature>
<evidence type="ECO:0000313" key="9">
    <source>
        <dbReference type="EMBL" id="JAQ07376.1"/>
    </source>
</evidence>
<dbReference type="EMBL" id="GDHC01011253">
    <property type="protein sequence ID" value="JAQ07376.1"/>
    <property type="molecule type" value="Transcribed_RNA"/>
</dbReference>
<feature type="non-terminal residue" evidence="9">
    <location>
        <position position="1"/>
    </location>
</feature>
<evidence type="ECO:0000256" key="5">
    <source>
        <dbReference type="ARBA" id="ARBA00023136"/>
    </source>
</evidence>
<feature type="transmembrane region" description="Helical" evidence="7">
    <location>
        <begin position="609"/>
        <end position="631"/>
    </location>
</feature>
<keyword evidence="4 7" id="KW-1133">Transmembrane helix</keyword>
<reference evidence="9" key="1">
    <citation type="journal article" date="2016" name="Gigascience">
        <title>De novo construction of an expanded transcriptome assembly for the western tarnished plant bug, Lygus hesperus.</title>
        <authorList>
            <person name="Tassone E.E."/>
            <person name="Geib S.M."/>
            <person name="Hall B."/>
            <person name="Fabrick J.A."/>
            <person name="Brent C.S."/>
            <person name="Hull J.J."/>
        </authorList>
    </citation>
    <scope>NUCLEOTIDE SEQUENCE</scope>
</reference>
<feature type="region of interest" description="Disordered" evidence="6">
    <location>
        <begin position="1"/>
        <end position="22"/>
    </location>
</feature>
<feature type="transmembrane region" description="Helical" evidence="7">
    <location>
        <begin position="210"/>
        <end position="228"/>
    </location>
</feature>
<evidence type="ECO:0000256" key="6">
    <source>
        <dbReference type="SAM" id="MobiDB-lite"/>
    </source>
</evidence>
<dbReference type="Pfam" id="PF00999">
    <property type="entry name" value="Na_H_Exchanger"/>
    <property type="match status" value="1"/>
</dbReference>
<dbReference type="GO" id="GO:0016020">
    <property type="term" value="C:membrane"/>
    <property type="evidence" value="ECO:0007669"/>
    <property type="project" value="UniProtKB-SubCell"/>
</dbReference>
<feature type="region of interest" description="Disordered" evidence="6">
    <location>
        <begin position="56"/>
        <end position="128"/>
    </location>
</feature>
<dbReference type="InterPro" id="IPR038770">
    <property type="entry name" value="Na+/solute_symporter_sf"/>
</dbReference>
<dbReference type="PANTHER" id="PTHR31102:SF1">
    <property type="entry name" value="CATION_H+ EXCHANGER DOMAIN-CONTAINING PROTEIN"/>
    <property type="match status" value="1"/>
</dbReference>
<dbReference type="InterPro" id="IPR006153">
    <property type="entry name" value="Cation/H_exchanger_TM"/>
</dbReference>
<feature type="domain" description="Cation/H+ exchanger transmembrane" evidence="8">
    <location>
        <begin position="248"/>
        <end position="623"/>
    </location>
</feature>
<feature type="compositionally biased region" description="Basic and acidic residues" evidence="6">
    <location>
        <begin position="13"/>
        <end position="22"/>
    </location>
</feature>
<feature type="transmembrane region" description="Helical" evidence="7">
    <location>
        <begin position="382"/>
        <end position="409"/>
    </location>
</feature>
<comment type="subcellular location">
    <subcellularLocation>
        <location evidence="1">Membrane</location>
        <topology evidence="1">Multi-pass membrane protein</topology>
    </subcellularLocation>
</comment>
<dbReference type="InterPro" id="IPR051843">
    <property type="entry name" value="CPA1_transporter"/>
</dbReference>
<dbReference type="GO" id="GO:1902600">
    <property type="term" value="P:proton transmembrane transport"/>
    <property type="evidence" value="ECO:0007669"/>
    <property type="project" value="InterPro"/>
</dbReference>
<feature type="transmembrane region" description="Helical" evidence="7">
    <location>
        <begin position="538"/>
        <end position="562"/>
    </location>
</feature>
<evidence type="ECO:0000256" key="4">
    <source>
        <dbReference type="ARBA" id="ARBA00022989"/>
    </source>
</evidence>
<dbReference type="AlphaFoldDB" id="A0A146LKL1"/>
<feature type="transmembrane region" description="Helical" evidence="7">
    <location>
        <begin position="262"/>
        <end position="281"/>
    </location>
</feature>
<proteinExistence type="inferred from homology"/>
<feature type="transmembrane region" description="Helical" evidence="7">
    <location>
        <begin position="507"/>
        <end position="526"/>
    </location>
</feature>
<keyword evidence="5 7" id="KW-0472">Membrane</keyword>
<feature type="compositionally biased region" description="Basic and acidic residues" evidence="6">
    <location>
        <begin position="72"/>
        <end position="82"/>
    </location>
</feature>
<gene>
    <name evidence="9" type="primary">Slc9b2_3</name>
    <name evidence="9" type="ORF">g.70988</name>
</gene>
<accession>A0A146LKL1</accession>
<feature type="transmembrane region" description="Helical" evidence="7">
    <location>
        <begin position="326"/>
        <end position="343"/>
    </location>
</feature>
<feature type="transmembrane region" description="Helical" evidence="7">
    <location>
        <begin position="450"/>
        <end position="469"/>
    </location>
</feature>
<sequence>VKRLDNTMTHQQDSSDPRKKDLMILKTRARKLLEAEEGARSERTDINLKHGLSRIEENFDEQNMPGECMGAGDEKEPRREVAGELNPSFDDDEPKRKVSISLRSSPTSPAERKVSQASSGGKPKSILVNGDNISSQYSTYTEQPRKFSTYSEDQKRSSIYDQEDSIESSWWFLLCTKCRQKETGPGWEPPHYQSFCPYPFCPTYRHLARIFALFLLGLLAWGIIYFVIGPEAAPGGQLFDIAALCIAANFGGWFFRMITLPPLVGMLSVGILFQNVGLVNIHEPYTSLTSVLRKVALVLILTRAGLDLDSKAMKKWTITICKMATIPWIVETLIVAVLSVALLDLPWMWAILMGSLVAAVSPAVVVPCLLRLRNKGYGVAKGIPTLIIAISGIDDALSVAVFGIISSIMFSESSLAYNIALGPLSVIIGVTYGAVWGWLASYVPEKGDPFVVPLRILLLLAAGLLAVFGSESVGFEGAGPLGVVAVAFLCCVAWANQGWEVEDNPVATAFEIFWMIFEPILFGLTGTQIRIKEMAGPYMWSGILILTIACILRIIITFLCGFGSKLNHKEKLFCALSWMAKASVQAALAPVAAELVRERSKKEQEYAQALLLIVVMSIVLTAPLGAIIITFTGTRLLTKTEEPIMTEGWRRSARPSLRDISIISEEPDPDYEIRHRPSIIINNVNSP</sequence>
<organism evidence="9">
    <name type="scientific">Lygus hesperus</name>
    <name type="common">Western plant bug</name>
    <dbReference type="NCBI Taxonomy" id="30085"/>
    <lineage>
        <taxon>Eukaryota</taxon>
        <taxon>Metazoa</taxon>
        <taxon>Ecdysozoa</taxon>
        <taxon>Arthropoda</taxon>
        <taxon>Hexapoda</taxon>
        <taxon>Insecta</taxon>
        <taxon>Pterygota</taxon>
        <taxon>Neoptera</taxon>
        <taxon>Paraneoptera</taxon>
        <taxon>Hemiptera</taxon>
        <taxon>Heteroptera</taxon>
        <taxon>Panheteroptera</taxon>
        <taxon>Cimicomorpha</taxon>
        <taxon>Miridae</taxon>
        <taxon>Mirini</taxon>
        <taxon>Lygus</taxon>
    </lineage>
</organism>
<feature type="transmembrane region" description="Helical" evidence="7">
    <location>
        <begin position="415"/>
        <end position="438"/>
    </location>
</feature>
<comment type="similarity">
    <text evidence="2">Belongs to the monovalent cation:proton antiporter 1 (CPA1) transporter (TC 2.A.36) family.</text>
</comment>
<dbReference type="Gene3D" id="1.20.1530.20">
    <property type="match status" value="1"/>
</dbReference>
<evidence type="ECO:0000256" key="3">
    <source>
        <dbReference type="ARBA" id="ARBA00022692"/>
    </source>
</evidence>
<dbReference type="GO" id="GO:0015297">
    <property type="term" value="F:antiporter activity"/>
    <property type="evidence" value="ECO:0007669"/>
    <property type="project" value="InterPro"/>
</dbReference>
<name>A0A146LKL1_LYGHE</name>
<evidence type="ECO:0000256" key="7">
    <source>
        <dbReference type="SAM" id="Phobius"/>
    </source>
</evidence>
<evidence type="ECO:0000259" key="8">
    <source>
        <dbReference type="Pfam" id="PF00999"/>
    </source>
</evidence>